<feature type="compositionally biased region" description="Polar residues" evidence="1">
    <location>
        <begin position="1"/>
        <end position="10"/>
    </location>
</feature>
<dbReference type="AlphaFoldDB" id="A0A2H1WA76"/>
<evidence type="ECO:0000256" key="1">
    <source>
        <dbReference type="SAM" id="MobiDB-lite"/>
    </source>
</evidence>
<organism evidence="2">
    <name type="scientific">Spodoptera frugiperda</name>
    <name type="common">Fall armyworm</name>
    <dbReference type="NCBI Taxonomy" id="7108"/>
    <lineage>
        <taxon>Eukaryota</taxon>
        <taxon>Metazoa</taxon>
        <taxon>Ecdysozoa</taxon>
        <taxon>Arthropoda</taxon>
        <taxon>Hexapoda</taxon>
        <taxon>Insecta</taxon>
        <taxon>Pterygota</taxon>
        <taxon>Neoptera</taxon>
        <taxon>Endopterygota</taxon>
        <taxon>Lepidoptera</taxon>
        <taxon>Glossata</taxon>
        <taxon>Ditrysia</taxon>
        <taxon>Noctuoidea</taxon>
        <taxon>Noctuidae</taxon>
        <taxon>Amphipyrinae</taxon>
        <taxon>Spodoptera</taxon>
    </lineage>
</organism>
<name>A0A2H1WA76_SPOFR</name>
<accession>A0A2H1WA76</accession>
<feature type="compositionally biased region" description="Basic and acidic residues" evidence="1">
    <location>
        <begin position="40"/>
        <end position="52"/>
    </location>
</feature>
<feature type="region of interest" description="Disordered" evidence="1">
    <location>
        <begin position="85"/>
        <end position="114"/>
    </location>
</feature>
<dbReference type="EMBL" id="ODYU01007315">
    <property type="protein sequence ID" value="SOQ49989.1"/>
    <property type="molecule type" value="Genomic_DNA"/>
</dbReference>
<feature type="compositionally biased region" description="Low complexity" evidence="1">
    <location>
        <begin position="89"/>
        <end position="107"/>
    </location>
</feature>
<reference evidence="2" key="1">
    <citation type="submission" date="2016-07" db="EMBL/GenBank/DDBJ databases">
        <authorList>
            <person name="Bretaudeau A."/>
        </authorList>
    </citation>
    <scope>NUCLEOTIDE SEQUENCE</scope>
    <source>
        <strain evidence="2">Rice</strain>
        <tissue evidence="2">Whole body</tissue>
    </source>
</reference>
<feature type="region of interest" description="Disordered" evidence="1">
    <location>
        <begin position="1"/>
        <end position="55"/>
    </location>
</feature>
<proteinExistence type="predicted"/>
<feature type="compositionally biased region" description="Low complexity" evidence="1">
    <location>
        <begin position="24"/>
        <end position="39"/>
    </location>
</feature>
<sequence length="114" mass="11839">MIDASTTTRISEPCRSRSGGGGRRAVSARHAGGAASPLAADRRAPRAPRAGERPLAPGARALCTILTSRSVSVHGADAGWRAQRRWRRPLSPAPAEAAEAAALAAAARARRGRR</sequence>
<gene>
    <name evidence="2" type="ORF">SFRICE_019605</name>
</gene>
<evidence type="ECO:0000313" key="2">
    <source>
        <dbReference type="EMBL" id="SOQ49989.1"/>
    </source>
</evidence>
<protein>
    <submittedName>
        <fullName evidence="2">SFRICE_019605</fullName>
    </submittedName>
</protein>